<dbReference type="AlphaFoldDB" id="A0A3S5CUR8"/>
<gene>
    <name evidence="1" type="ORF">PXEA_LOCUS32561</name>
</gene>
<dbReference type="Proteomes" id="UP000784294">
    <property type="component" value="Unassembled WGS sequence"/>
</dbReference>
<evidence type="ECO:0000313" key="1">
    <source>
        <dbReference type="EMBL" id="VEL39121.1"/>
    </source>
</evidence>
<name>A0A3S5CUR8_9PLAT</name>
<proteinExistence type="predicted"/>
<evidence type="ECO:0000313" key="2">
    <source>
        <dbReference type="Proteomes" id="UP000784294"/>
    </source>
</evidence>
<organism evidence="1 2">
    <name type="scientific">Protopolystoma xenopodis</name>
    <dbReference type="NCBI Taxonomy" id="117903"/>
    <lineage>
        <taxon>Eukaryota</taxon>
        <taxon>Metazoa</taxon>
        <taxon>Spiralia</taxon>
        <taxon>Lophotrochozoa</taxon>
        <taxon>Platyhelminthes</taxon>
        <taxon>Monogenea</taxon>
        <taxon>Polyopisthocotylea</taxon>
        <taxon>Polystomatidea</taxon>
        <taxon>Polystomatidae</taxon>
        <taxon>Protopolystoma</taxon>
    </lineage>
</organism>
<sequence>MTQGLFGPANLRAQHQLLLLEQLAARSTASALPTDEAVALVDGDAVLMTRCVAHQLELPLRCELAFIDYEVICLLYYNWQLFIPK</sequence>
<protein>
    <submittedName>
        <fullName evidence="1">Uncharacterized protein</fullName>
    </submittedName>
</protein>
<comment type="caution">
    <text evidence="1">The sequence shown here is derived from an EMBL/GenBank/DDBJ whole genome shotgun (WGS) entry which is preliminary data.</text>
</comment>
<reference evidence="1" key="1">
    <citation type="submission" date="2018-11" db="EMBL/GenBank/DDBJ databases">
        <authorList>
            <consortium name="Pathogen Informatics"/>
        </authorList>
    </citation>
    <scope>NUCLEOTIDE SEQUENCE</scope>
</reference>
<keyword evidence="2" id="KW-1185">Reference proteome</keyword>
<dbReference type="EMBL" id="CAAALY010260155">
    <property type="protein sequence ID" value="VEL39121.1"/>
    <property type="molecule type" value="Genomic_DNA"/>
</dbReference>
<accession>A0A3S5CUR8</accession>